<dbReference type="EMBL" id="CP133618">
    <property type="protein sequence ID" value="WMV39633.1"/>
    <property type="molecule type" value="Genomic_DNA"/>
</dbReference>
<proteinExistence type="predicted"/>
<keyword evidence="2" id="KW-1185">Reference proteome</keyword>
<sequence length="126" mass="14387">MEEGYSENAPFSIEDLMQNDPVMKKTLSYKPLYAAVTCTAAALSRECILHQKIMGSALLIDKYGMLNITESRFANYFNHVKEHSLSSQVVTFRSLTFKIPNNVKYPSMNLTYIAGKARWTMTENIY</sequence>
<evidence type="ECO:0000313" key="2">
    <source>
        <dbReference type="Proteomes" id="UP001234989"/>
    </source>
</evidence>
<accession>A0AAF0ZIQ0</accession>
<organism evidence="1 2">
    <name type="scientific">Solanum verrucosum</name>
    <dbReference type="NCBI Taxonomy" id="315347"/>
    <lineage>
        <taxon>Eukaryota</taxon>
        <taxon>Viridiplantae</taxon>
        <taxon>Streptophyta</taxon>
        <taxon>Embryophyta</taxon>
        <taxon>Tracheophyta</taxon>
        <taxon>Spermatophyta</taxon>
        <taxon>Magnoliopsida</taxon>
        <taxon>eudicotyledons</taxon>
        <taxon>Gunneridae</taxon>
        <taxon>Pentapetalae</taxon>
        <taxon>asterids</taxon>
        <taxon>lamiids</taxon>
        <taxon>Solanales</taxon>
        <taxon>Solanaceae</taxon>
        <taxon>Solanoideae</taxon>
        <taxon>Solaneae</taxon>
        <taxon>Solanum</taxon>
    </lineage>
</organism>
<protein>
    <submittedName>
        <fullName evidence="1">Uncharacterized protein</fullName>
    </submittedName>
</protein>
<dbReference type="Proteomes" id="UP001234989">
    <property type="component" value="Chromosome 7"/>
</dbReference>
<dbReference type="AlphaFoldDB" id="A0AAF0ZIQ0"/>
<name>A0AAF0ZIQ0_SOLVR</name>
<evidence type="ECO:0000313" key="1">
    <source>
        <dbReference type="EMBL" id="WMV39633.1"/>
    </source>
</evidence>
<reference evidence="1" key="1">
    <citation type="submission" date="2023-08" db="EMBL/GenBank/DDBJ databases">
        <title>A de novo genome assembly of Solanum verrucosum Schlechtendal, a Mexican diploid species geographically isolated from the other diploid A-genome species in potato relatives.</title>
        <authorList>
            <person name="Hosaka K."/>
        </authorList>
    </citation>
    <scope>NUCLEOTIDE SEQUENCE</scope>
    <source>
        <tissue evidence="1">Young leaves</tissue>
    </source>
</reference>
<gene>
    <name evidence="1" type="ORF">MTR67_033018</name>
</gene>